<dbReference type="EMBL" id="BAND01000059">
    <property type="protein sequence ID" value="GAJ29360.1"/>
    <property type="molecule type" value="Genomic_DNA"/>
</dbReference>
<organism evidence="2 3">
    <name type="scientific">Acidomonas methanolica NBRC 104435</name>
    <dbReference type="NCBI Taxonomy" id="1231351"/>
    <lineage>
        <taxon>Bacteria</taxon>
        <taxon>Pseudomonadati</taxon>
        <taxon>Pseudomonadota</taxon>
        <taxon>Alphaproteobacteria</taxon>
        <taxon>Acetobacterales</taxon>
        <taxon>Acetobacteraceae</taxon>
        <taxon>Acidomonas</taxon>
    </lineage>
</organism>
<keyword evidence="1" id="KW-1133">Transmembrane helix</keyword>
<accession>A0A023D6J2</accession>
<proteinExistence type="predicted"/>
<protein>
    <recommendedName>
        <fullName evidence="4">Transmembrane protein</fullName>
    </recommendedName>
</protein>
<dbReference type="RefSeq" id="WP_010668705.1">
    <property type="nucleotide sequence ID" value="NZ_BAND01000059.1"/>
</dbReference>
<sequence>MTASVVAELYGDASIISTVKRAILWGLLVLVPCLATTGLSGYRATSGAPRGLALVKLRRMRIIGLNGICVLVPCALFLAARAAASRFGWPFYSIQALELLAGSINLTLLVLNFRDGLRLARRQ</sequence>
<name>A0A023D6J2_ACIMT</name>
<dbReference type="Proteomes" id="UP000019760">
    <property type="component" value="Unassembled WGS sequence"/>
</dbReference>
<dbReference type="OrthoDB" id="5195601at2"/>
<keyword evidence="1" id="KW-0472">Membrane</keyword>
<comment type="caution">
    <text evidence="2">The sequence shown here is derived from an EMBL/GenBank/DDBJ whole genome shotgun (WGS) entry which is preliminary data.</text>
</comment>
<feature type="transmembrane region" description="Helical" evidence="1">
    <location>
        <begin position="63"/>
        <end position="83"/>
    </location>
</feature>
<feature type="transmembrane region" description="Helical" evidence="1">
    <location>
        <begin position="89"/>
        <end position="113"/>
    </location>
</feature>
<keyword evidence="3" id="KW-1185">Reference proteome</keyword>
<evidence type="ECO:0000313" key="2">
    <source>
        <dbReference type="EMBL" id="GAJ29360.1"/>
    </source>
</evidence>
<evidence type="ECO:0000313" key="3">
    <source>
        <dbReference type="Proteomes" id="UP000019760"/>
    </source>
</evidence>
<evidence type="ECO:0008006" key="4">
    <source>
        <dbReference type="Google" id="ProtNLM"/>
    </source>
</evidence>
<feature type="transmembrane region" description="Helical" evidence="1">
    <location>
        <begin position="22"/>
        <end position="42"/>
    </location>
</feature>
<dbReference type="AlphaFoldDB" id="A0A023D6J2"/>
<evidence type="ECO:0000256" key="1">
    <source>
        <dbReference type="SAM" id="Phobius"/>
    </source>
</evidence>
<reference evidence="3" key="1">
    <citation type="journal article" date="2014" name="FEMS Microbiol. Lett.">
        <title>Draft Genomic DNA Sequence of the Facultatively Methylotrophic Bacterium Acidomonas methanolica type strain MB58.</title>
        <authorList>
            <person name="Higashiura N."/>
            <person name="Hadano H."/>
            <person name="Hirakawa H."/>
            <person name="Matsutani M."/>
            <person name="Takabe S."/>
            <person name="Matsushita K."/>
            <person name="Azuma Y."/>
        </authorList>
    </citation>
    <scope>NUCLEOTIDE SEQUENCE [LARGE SCALE GENOMIC DNA]</scope>
    <source>
        <strain evidence="3">MB58</strain>
    </source>
</reference>
<gene>
    <name evidence="2" type="ORF">Amme_059_079</name>
</gene>
<keyword evidence="1" id="KW-0812">Transmembrane</keyword>
<reference evidence="2 3" key="2">
    <citation type="journal article" date="2014" name="FEMS Microbiol. Lett.">
        <title>Draft genomic DNA sequence of the facultatively methylotrophic bacterium Acidomonas methanolica type strain MB58.</title>
        <authorList>
            <person name="Higashiura N."/>
            <person name="Hadano H."/>
            <person name="Hirakawa H."/>
            <person name="Matsutani M."/>
            <person name="Takabe S."/>
            <person name="Matsushita K."/>
            <person name="Azuma Y."/>
        </authorList>
    </citation>
    <scope>NUCLEOTIDE SEQUENCE [LARGE SCALE GENOMIC DNA]</scope>
    <source>
        <strain evidence="2 3">MB58</strain>
    </source>
</reference>